<gene>
    <name evidence="2" type="ORF">E1B28_011550</name>
</gene>
<dbReference type="Pfam" id="PF20236">
    <property type="entry name" value="DUF6593"/>
    <property type="match status" value="1"/>
</dbReference>
<dbReference type="OrthoDB" id="3256331at2759"/>
<comment type="caution">
    <text evidence="2">The sequence shown here is derived from an EMBL/GenBank/DDBJ whole genome shotgun (WGS) entry which is preliminary data.</text>
</comment>
<organism evidence="2 3">
    <name type="scientific">Marasmius oreades</name>
    <name type="common">fairy-ring Marasmius</name>
    <dbReference type="NCBI Taxonomy" id="181124"/>
    <lineage>
        <taxon>Eukaryota</taxon>
        <taxon>Fungi</taxon>
        <taxon>Dikarya</taxon>
        <taxon>Basidiomycota</taxon>
        <taxon>Agaricomycotina</taxon>
        <taxon>Agaricomycetes</taxon>
        <taxon>Agaricomycetidae</taxon>
        <taxon>Agaricales</taxon>
        <taxon>Marasmiineae</taxon>
        <taxon>Marasmiaceae</taxon>
        <taxon>Marasmius</taxon>
    </lineage>
</organism>
<name>A0A9P7RUY9_9AGAR</name>
<evidence type="ECO:0000313" key="2">
    <source>
        <dbReference type="EMBL" id="KAG7089917.1"/>
    </source>
</evidence>
<evidence type="ECO:0000259" key="1">
    <source>
        <dbReference type="Pfam" id="PF20236"/>
    </source>
</evidence>
<protein>
    <recommendedName>
        <fullName evidence="1">DUF6593 domain-containing protein</fullName>
    </recommendedName>
</protein>
<dbReference type="KEGG" id="more:E1B28_011550"/>
<dbReference type="GeneID" id="66080625"/>
<reference evidence="2" key="1">
    <citation type="journal article" date="2021" name="Genome Biol. Evol.">
        <title>The assembled and annotated genome of the fairy-ring fungus Marasmius oreades.</title>
        <authorList>
            <person name="Hiltunen M."/>
            <person name="Ament-Velasquez S.L."/>
            <person name="Johannesson H."/>
        </authorList>
    </citation>
    <scope>NUCLEOTIDE SEQUENCE</scope>
    <source>
        <strain evidence="2">03SP1</strain>
    </source>
</reference>
<proteinExistence type="predicted"/>
<dbReference type="Proteomes" id="UP001049176">
    <property type="component" value="Chromosome 7"/>
</dbReference>
<accession>A0A9P7RUY9</accession>
<evidence type="ECO:0000313" key="3">
    <source>
        <dbReference type="Proteomes" id="UP001049176"/>
    </source>
</evidence>
<dbReference type="InterPro" id="IPR046528">
    <property type="entry name" value="DUF6593"/>
</dbReference>
<feature type="domain" description="DUF6593" evidence="1">
    <location>
        <begin position="16"/>
        <end position="179"/>
    </location>
</feature>
<dbReference type="EMBL" id="CM032187">
    <property type="protein sequence ID" value="KAG7089917.1"/>
    <property type="molecule type" value="Genomic_DNA"/>
</dbReference>
<dbReference type="AlphaFoldDB" id="A0A9P7RUY9"/>
<dbReference type="RefSeq" id="XP_043006387.1">
    <property type="nucleotide sequence ID" value="XM_043156600.1"/>
</dbReference>
<keyword evidence="3" id="KW-1185">Reference proteome</keyword>
<sequence>MASRNIEPLVLILEPNNPCNTNISDNDDGKILYQVSTEHGKHTTTRVKNTAGETIASWEWRDTRSDVISLGRGPPMSVGSWLKKSMMPFKDTVTFQDFSGRSFKWKGNAPGLSLELFCENDKKKPAARFIKPHPVLNQDPSVRLQQYQWTPAQLILDERGEEIIDLVVISFLVLEKTRRANENSTSNRADVLGQPISGIGLGAPYTLNGGGV</sequence>